<proteinExistence type="predicted"/>
<dbReference type="EMBL" id="JADIMB010000096">
    <property type="protein sequence ID" value="MBO8471448.1"/>
    <property type="molecule type" value="Genomic_DNA"/>
</dbReference>
<sequence>MNFPEKRIIIGIALAAVLPFQAFGQNDSLMNIKPQGSELRIEAAGFGITLGNNENAGFHDPYSPGKHRQARVSTSLGIASTDFGFNILNGVSYYGPWSGLGDFLDMRGGKSIRLAWEPAAVDIALDRRGCVSLIAGIRLSADNYMFSEPYTLRPDGAGQLMPEKLEGYIKKSKMTAAYIGIPVKLSFRLARTVYLTGYASWDLLLNAHTKYKKPKTKDNLPGISPWKVSAGGCLSVSNIGIYCDYGITPLFKDGTGADAHTISVGIRFGI</sequence>
<name>A0A9D9IGQ1_9BACT</name>
<evidence type="ECO:0000313" key="1">
    <source>
        <dbReference type="EMBL" id="MBO8471448.1"/>
    </source>
</evidence>
<protein>
    <recommendedName>
        <fullName evidence="3">Outer membrane protein beta-barrel domain-containing protein</fullName>
    </recommendedName>
</protein>
<reference evidence="1" key="2">
    <citation type="journal article" date="2021" name="PeerJ">
        <title>Extensive microbial diversity within the chicken gut microbiome revealed by metagenomics and culture.</title>
        <authorList>
            <person name="Gilroy R."/>
            <person name="Ravi A."/>
            <person name="Getino M."/>
            <person name="Pursley I."/>
            <person name="Horton D.L."/>
            <person name="Alikhan N.F."/>
            <person name="Baker D."/>
            <person name="Gharbi K."/>
            <person name="Hall N."/>
            <person name="Watson M."/>
            <person name="Adriaenssens E.M."/>
            <person name="Foster-Nyarko E."/>
            <person name="Jarju S."/>
            <person name="Secka A."/>
            <person name="Antonio M."/>
            <person name="Oren A."/>
            <person name="Chaudhuri R.R."/>
            <person name="La Ragione R."/>
            <person name="Hildebrand F."/>
            <person name="Pallen M.J."/>
        </authorList>
    </citation>
    <scope>NUCLEOTIDE SEQUENCE</scope>
    <source>
        <strain evidence="1">B2-22910</strain>
    </source>
</reference>
<dbReference type="AlphaFoldDB" id="A0A9D9IGQ1"/>
<comment type="caution">
    <text evidence="1">The sequence shown here is derived from an EMBL/GenBank/DDBJ whole genome shotgun (WGS) entry which is preliminary data.</text>
</comment>
<gene>
    <name evidence="1" type="ORF">IAB82_06595</name>
</gene>
<evidence type="ECO:0008006" key="3">
    <source>
        <dbReference type="Google" id="ProtNLM"/>
    </source>
</evidence>
<accession>A0A9D9IGQ1</accession>
<reference evidence="1" key="1">
    <citation type="submission" date="2020-10" db="EMBL/GenBank/DDBJ databases">
        <authorList>
            <person name="Gilroy R."/>
        </authorList>
    </citation>
    <scope>NUCLEOTIDE SEQUENCE</scope>
    <source>
        <strain evidence="1">B2-22910</strain>
    </source>
</reference>
<dbReference type="Proteomes" id="UP000823603">
    <property type="component" value="Unassembled WGS sequence"/>
</dbReference>
<organism evidence="1 2">
    <name type="scientific">Candidatus Cryptobacteroides faecavium</name>
    <dbReference type="NCBI Taxonomy" id="2840762"/>
    <lineage>
        <taxon>Bacteria</taxon>
        <taxon>Pseudomonadati</taxon>
        <taxon>Bacteroidota</taxon>
        <taxon>Bacteroidia</taxon>
        <taxon>Bacteroidales</taxon>
        <taxon>Candidatus Cryptobacteroides</taxon>
    </lineage>
</organism>
<evidence type="ECO:0000313" key="2">
    <source>
        <dbReference type="Proteomes" id="UP000823603"/>
    </source>
</evidence>